<feature type="region of interest" description="Disordered" evidence="1">
    <location>
        <begin position="167"/>
        <end position="198"/>
    </location>
</feature>
<feature type="compositionally biased region" description="Basic and acidic residues" evidence="1">
    <location>
        <begin position="167"/>
        <end position="180"/>
    </location>
</feature>
<name>A0A7I8VYI7_9ANNE</name>
<evidence type="ECO:0000313" key="3">
    <source>
        <dbReference type="Proteomes" id="UP000549394"/>
    </source>
</evidence>
<organism evidence="2 3">
    <name type="scientific">Dimorphilus gyrociliatus</name>
    <dbReference type="NCBI Taxonomy" id="2664684"/>
    <lineage>
        <taxon>Eukaryota</taxon>
        <taxon>Metazoa</taxon>
        <taxon>Spiralia</taxon>
        <taxon>Lophotrochozoa</taxon>
        <taxon>Annelida</taxon>
        <taxon>Polychaeta</taxon>
        <taxon>Polychaeta incertae sedis</taxon>
        <taxon>Dinophilidae</taxon>
        <taxon>Dimorphilus</taxon>
    </lineage>
</organism>
<dbReference type="OrthoDB" id="10065820at2759"/>
<dbReference type="Pfam" id="PF15996">
    <property type="entry name" value="PNISR"/>
    <property type="match status" value="1"/>
</dbReference>
<feature type="region of interest" description="Disordered" evidence="1">
    <location>
        <begin position="274"/>
        <end position="297"/>
    </location>
</feature>
<feature type="compositionally biased region" description="Polar residues" evidence="1">
    <location>
        <begin position="182"/>
        <end position="194"/>
    </location>
</feature>
<feature type="compositionally biased region" description="Basic and acidic residues" evidence="1">
    <location>
        <begin position="278"/>
        <end position="288"/>
    </location>
</feature>
<evidence type="ECO:0000313" key="2">
    <source>
        <dbReference type="EMBL" id="CAD5121307.1"/>
    </source>
</evidence>
<proteinExistence type="predicted"/>
<dbReference type="AlphaFoldDB" id="A0A7I8VYI7"/>
<dbReference type="Proteomes" id="UP000549394">
    <property type="component" value="Unassembled WGS sequence"/>
</dbReference>
<dbReference type="InterPro" id="IPR031937">
    <property type="entry name" value="PNISR"/>
</dbReference>
<protein>
    <submittedName>
        <fullName evidence="2">DgyrCDS9834</fullName>
    </submittedName>
</protein>
<sequence>MWNRAGPPPPWPPRQPVPYGLPINLPANPATWSPQMLVNVPSSTIDWALLARQWIAHRDSQPRHHQIPERLRAPIIHQPRSMDPRPPNFNAINSANKARPIMDIPKRPPFQPSVELEPLKPLLQTESVAEQPYGFLDDSGIGDQIDPCRRKQLPSWIREELEKMEKEKAKQAEKEKREQEYSDGNVSDMEQSPQAVEKQPLSFETILEEMDEEQREAIRLNFTRNALTEILLDVTNQLIASQASKCFEKAKLKAPAKQIAKSSALASITSLGLGYDSDSEKSDKRSGTSDDSTDEEQLFDRSDALLRKFKQKMLDPKKDNNVGGENRKTRGQQDLDLVAEMVVERVAKTENQESEGVGPLVVIVIDVPVVVTESQEDVDRGLDQDRKQEKLKLLISPQKRKGREISIRPIRNVDD</sequence>
<reference evidence="2 3" key="1">
    <citation type="submission" date="2020-08" db="EMBL/GenBank/DDBJ databases">
        <authorList>
            <person name="Hejnol A."/>
        </authorList>
    </citation>
    <scope>NUCLEOTIDE SEQUENCE [LARGE SCALE GENOMIC DNA]</scope>
</reference>
<gene>
    <name evidence="2" type="ORF">DGYR_LOCUS9278</name>
</gene>
<dbReference type="EMBL" id="CAJFCJ010000014">
    <property type="protein sequence ID" value="CAD5121307.1"/>
    <property type="molecule type" value="Genomic_DNA"/>
</dbReference>
<evidence type="ECO:0000256" key="1">
    <source>
        <dbReference type="SAM" id="MobiDB-lite"/>
    </source>
</evidence>
<comment type="caution">
    <text evidence="2">The sequence shown here is derived from an EMBL/GenBank/DDBJ whole genome shotgun (WGS) entry which is preliminary data.</text>
</comment>
<dbReference type="PANTHER" id="PTHR31518">
    <property type="entry name" value="ARGININE/SERINE-RICH PROTEIN PNISR"/>
    <property type="match status" value="1"/>
</dbReference>
<accession>A0A7I8VYI7</accession>
<keyword evidence="3" id="KW-1185">Reference proteome</keyword>